<feature type="non-terminal residue" evidence="13">
    <location>
        <position position="1"/>
    </location>
</feature>
<keyword evidence="7" id="KW-0238">DNA-binding</keyword>
<keyword evidence="6" id="KW-0805">Transcription regulation</keyword>
<dbReference type="GO" id="GO:0000981">
    <property type="term" value="F:DNA-binding transcription factor activity, RNA polymerase II-specific"/>
    <property type="evidence" value="ECO:0007669"/>
    <property type="project" value="TreeGrafter"/>
</dbReference>
<evidence type="ECO:0000313" key="13">
    <source>
        <dbReference type="EMBL" id="NXF05893.1"/>
    </source>
</evidence>
<reference evidence="13 14" key="1">
    <citation type="submission" date="2019-09" db="EMBL/GenBank/DDBJ databases">
        <title>Bird 10,000 Genomes (B10K) Project - Family phase.</title>
        <authorList>
            <person name="Zhang G."/>
        </authorList>
    </citation>
    <scope>NUCLEOTIDE SEQUENCE [LARGE SCALE GENOMIC DNA]</scope>
    <source>
        <strain evidence="13">B10K-CU-031-20</strain>
    </source>
</reference>
<dbReference type="GO" id="GO:0008270">
    <property type="term" value="F:zinc ion binding"/>
    <property type="evidence" value="ECO:0007669"/>
    <property type="project" value="UniProtKB-KW"/>
</dbReference>
<dbReference type="SMART" id="SM00355">
    <property type="entry name" value="ZnF_C2H2"/>
    <property type="match status" value="2"/>
</dbReference>
<organism evidence="13 14">
    <name type="scientific">Smithornis capensis</name>
    <dbReference type="NCBI Taxonomy" id="363769"/>
    <lineage>
        <taxon>Eukaryota</taxon>
        <taxon>Metazoa</taxon>
        <taxon>Chordata</taxon>
        <taxon>Craniata</taxon>
        <taxon>Vertebrata</taxon>
        <taxon>Euteleostomi</taxon>
        <taxon>Archelosauria</taxon>
        <taxon>Archosauria</taxon>
        <taxon>Dinosauria</taxon>
        <taxon>Saurischia</taxon>
        <taxon>Theropoda</taxon>
        <taxon>Coelurosauria</taxon>
        <taxon>Aves</taxon>
        <taxon>Neognathae</taxon>
        <taxon>Neoaves</taxon>
        <taxon>Telluraves</taxon>
        <taxon>Australaves</taxon>
        <taxon>Passeriformes</taxon>
        <taxon>Eurylaimidae</taxon>
        <taxon>Smithornis</taxon>
    </lineage>
</organism>
<evidence type="ECO:0000256" key="3">
    <source>
        <dbReference type="ARBA" id="ARBA00022737"/>
    </source>
</evidence>
<dbReference type="FunFam" id="3.30.160.60:FF:000213">
    <property type="entry name" value="Zinc finger protein 624"/>
    <property type="match status" value="1"/>
</dbReference>
<dbReference type="PROSITE" id="PS50157">
    <property type="entry name" value="ZINC_FINGER_C2H2_2"/>
    <property type="match status" value="2"/>
</dbReference>
<dbReference type="EMBL" id="VWYW01000122">
    <property type="protein sequence ID" value="NXF05893.1"/>
    <property type="molecule type" value="Genomic_DNA"/>
</dbReference>
<evidence type="ECO:0000256" key="1">
    <source>
        <dbReference type="ARBA" id="ARBA00004123"/>
    </source>
</evidence>
<dbReference type="InterPro" id="IPR013087">
    <property type="entry name" value="Znf_C2H2_type"/>
</dbReference>
<dbReference type="PANTHER" id="PTHR23226">
    <property type="entry name" value="ZINC FINGER AND SCAN DOMAIN-CONTAINING"/>
    <property type="match status" value="1"/>
</dbReference>
<evidence type="ECO:0000256" key="9">
    <source>
        <dbReference type="ARBA" id="ARBA00023242"/>
    </source>
</evidence>
<proteinExistence type="predicted"/>
<evidence type="ECO:0000256" key="5">
    <source>
        <dbReference type="ARBA" id="ARBA00022833"/>
    </source>
</evidence>
<dbReference type="SUPFAM" id="SSF57667">
    <property type="entry name" value="beta-beta-alpha zinc fingers"/>
    <property type="match status" value="1"/>
</dbReference>
<evidence type="ECO:0000256" key="8">
    <source>
        <dbReference type="ARBA" id="ARBA00023163"/>
    </source>
</evidence>
<keyword evidence="3" id="KW-0677">Repeat</keyword>
<keyword evidence="4 10" id="KW-0863">Zinc-finger</keyword>
<evidence type="ECO:0000256" key="4">
    <source>
        <dbReference type="ARBA" id="ARBA00022771"/>
    </source>
</evidence>
<feature type="domain" description="C2H2-type" evidence="12">
    <location>
        <begin position="8"/>
        <end position="35"/>
    </location>
</feature>
<dbReference type="AlphaFoldDB" id="A0A7K8QJZ3"/>
<keyword evidence="8" id="KW-0804">Transcription</keyword>
<name>A0A7K8QJZ3_9PASS</name>
<accession>A0A7K8QJZ3</accession>
<evidence type="ECO:0000313" key="14">
    <source>
        <dbReference type="Proteomes" id="UP000567624"/>
    </source>
</evidence>
<evidence type="ECO:0000256" key="6">
    <source>
        <dbReference type="ARBA" id="ARBA00023015"/>
    </source>
</evidence>
<feature type="compositionally biased region" description="Basic and acidic residues" evidence="11">
    <location>
        <begin position="57"/>
        <end position="71"/>
    </location>
</feature>
<gene>
    <name evidence="13" type="primary">Znf837</name>
    <name evidence="13" type="ORF">SMICAP_R15176</name>
</gene>
<dbReference type="Proteomes" id="UP000567624">
    <property type="component" value="Unassembled WGS sequence"/>
</dbReference>
<keyword evidence="5" id="KW-0862">Zinc</keyword>
<feature type="non-terminal residue" evidence="13">
    <location>
        <position position="71"/>
    </location>
</feature>
<keyword evidence="9" id="KW-0539">Nucleus</keyword>
<evidence type="ECO:0000256" key="10">
    <source>
        <dbReference type="PROSITE-ProRule" id="PRU00042"/>
    </source>
</evidence>
<protein>
    <submittedName>
        <fullName evidence="13">ZN837 protein</fullName>
    </submittedName>
</protein>
<dbReference type="PROSITE" id="PS00028">
    <property type="entry name" value="ZINC_FINGER_C2H2_1"/>
    <property type="match status" value="2"/>
</dbReference>
<dbReference type="Pfam" id="PF00096">
    <property type="entry name" value="zf-C2H2"/>
    <property type="match status" value="2"/>
</dbReference>
<keyword evidence="14" id="KW-1185">Reference proteome</keyword>
<dbReference type="Gene3D" id="3.30.160.60">
    <property type="entry name" value="Classic Zinc Finger"/>
    <property type="match status" value="2"/>
</dbReference>
<evidence type="ECO:0000256" key="11">
    <source>
        <dbReference type="SAM" id="MobiDB-lite"/>
    </source>
</evidence>
<dbReference type="GO" id="GO:0005634">
    <property type="term" value="C:nucleus"/>
    <property type="evidence" value="ECO:0007669"/>
    <property type="project" value="UniProtKB-SubCell"/>
</dbReference>
<comment type="caution">
    <text evidence="13">The sequence shown here is derived from an EMBL/GenBank/DDBJ whole genome shotgun (WGS) entry which is preliminary data.</text>
</comment>
<keyword evidence="2" id="KW-0479">Metal-binding</keyword>
<comment type="subcellular location">
    <subcellularLocation>
        <location evidence="1">Nucleus</location>
    </subcellularLocation>
</comment>
<dbReference type="InterPro" id="IPR036236">
    <property type="entry name" value="Znf_C2H2_sf"/>
</dbReference>
<evidence type="ECO:0000256" key="2">
    <source>
        <dbReference type="ARBA" id="ARBA00022723"/>
    </source>
</evidence>
<feature type="domain" description="C2H2-type" evidence="12">
    <location>
        <begin position="36"/>
        <end position="63"/>
    </location>
</feature>
<dbReference type="GO" id="GO:0000978">
    <property type="term" value="F:RNA polymerase II cis-regulatory region sequence-specific DNA binding"/>
    <property type="evidence" value="ECO:0007669"/>
    <property type="project" value="TreeGrafter"/>
</dbReference>
<evidence type="ECO:0000259" key="12">
    <source>
        <dbReference type="PROSITE" id="PS50157"/>
    </source>
</evidence>
<sequence length="71" mass="8175">VHTGERPYACTECEKTFRCASNLLSHHKTHLRKKSFSCPLCRKSFSGNRALLQHQRVHTDEKPSRRPEGGK</sequence>
<dbReference type="FunFam" id="3.30.160.60:FF:000671">
    <property type="entry name" value="Zinc finger protein 26"/>
    <property type="match status" value="1"/>
</dbReference>
<feature type="region of interest" description="Disordered" evidence="11">
    <location>
        <begin position="52"/>
        <end position="71"/>
    </location>
</feature>
<dbReference type="PANTHER" id="PTHR23226:SF416">
    <property type="entry name" value="FI01424P"/>
    <property type="match status" value="1"/>
</dbReference>
<evidence type="ECO:0000256" key="7">
    <source>
        <dbReference type="ARBA" id="ARBA00023125"/>
    </source>
</evidence>